<comment type="subcellular location">
    <subcellularLocation>
        <location evidence="1 13">Cytoplasm</location>
    </subcellularLocation>
</comment>
<organism evidence="15 16">
    <name type="scientific">Spirochaeta lutea</name>
    <dbReference type="NCBI Taxonomy" id="1480694"/>
    <lineage>
        <taxon>Bacteria</taxon>
        <taxon>Pseudomonadati</taxon>
        <taxon>Spirochaetota</taxon>
        <taxon>Spirochaetia</taxon>
        <taxon>Spirochaetales</taxon>
        <taxon>Spirochaetaceae</taxon>
        <taxon>Spirochaeta</taxon>
    </lineage>
</organism>
<dbReference type="RefSeq" id="WP_037550255.1">
    <property type="nucleotide sequence ID" value="NZ_JNUP01000072.1"/>
</dbReference>
<dbReference type="GO" id="GO:0004817">
    <property type="term" value="F:cysteine-tRNA ligase activity"/>
    <property type="evidence" value="ECO:0007669"/>
    <property type="project" value="UniProtKB-UniRule"/>
</dbReference>
<feature type="short sequence motif" description="'HIGH' region" evidence="13">
    <location>
        <begin position="31"/>
        <end position="41"/>
    </location>
</feature>
<dbReference type="OrthoDB" id="9815130at2"/>
<dbReference type="FunFam" id="3.40.50.620:FF:000130">
    <property type="entry name" value="Cysteine--tRNA ligase"/>
    <property type="match status" value="1"/>
</dbReference>
<dbReference type="EMBL" id="JNUP01000072">
    <property type="protein sequence ID" value="KGE70783.1"/>
    <property type="molecule type" value="Genomic_DNA"/>
</dbReference>
<evidence type="ECO:0000256" key="13">
    <source>
        <dbReference type="HAMAP-Rule" id="MF_00041"/>
    </source>
</evidence>
<keyword evidence="10 13" id="KW-0648">Protein biosynthesis</keyword>
<dbReference type="GO" id="GO:0008270">
    <property type="term" value="F:zinc ion binding"/>
    <property type="evidence" value="ECO:0007669"/>
    <property type="project" value="UniProtKB-UniRule"/>
</dbReference>
<feature type="short sequence motif" description="'KMSKS' region" evidence="13">
    <location>
        <begin position="280"/>
        <end position="284"/>
    </location>
</feature>
<name>A0A098QTR3_9SPIO</name>
<comment type="catalytic activity">
    <reaction evidence="12 13">
        <text>tRNA(Cys) + L-cysteine + ATP = L-cysteinyl-tRNA(Cys) + AMP + diphosphate</text>
        <dbReference type="Rhea" id="RHEA:17773"/>
        <dbReference type="Rhea" id="RHEA-COMP:9661"/>
        <dbReference type="Rhea" id="RHEA-COMP:9679"/>
        <dbReference type="ChEBI" id="CHEBI:30616"/>
        <dbReference type="ChEBI" id="CHEBI:33019"/>
        <dbReference type="ChEBI" id="CHEBI:35235"/>
        <dbReference type="ChEBI" id="CHEBI:78442"/>
        <dbReference type="ChEBI" id="CHEBI:78517"/>
        <dbReference type="ChEBI" id="CHEBI:456215"/>
        <dbReference type="EC" id="6.1.1.16"/>
    </reaction>
</comment>
<dbReference type="PANTHER" id="PTHR10890:SF3">
    <property type="entry name" value="CYSTEINE--TRNA LIGASE, CYTOPLASMIC"/>
    <property type="match status" value="1"/>
</dbReference>
<dbReference type="Proteomes" id="UP000029692">
    <property type="component" value="Unassembled WGS sequence"/>
</dbReference>
<comment type="cofactor">
    <cofactor evidence="13">
        <name>Zn(2+)</name>
        <dbReference type="ChEBI" id="CHEBI:29105"/>
    </cofactor>
    <text evidence="13">Binds 1 zinc ion per subunit.</text>
</comment>
<dbReference type="HAMAP" id="MF_00041">
    <property type="entry name" value="Cys_tRNA_synth"/>
    <property type="match status" value="1"/>
</dbReference>
<dbReference type="InterPro" id="IPR014729">
    <property type="entry name" value="Rossmann-like_a/b/a_fold"/>
</dbReference>
<keyword evidence="4 13" id="KW-0963">Cytoplasm</keyword>
<keyword evidence="9 13" id="KW-0067">ATP-binding</keyword>
<evidence type="ECO:0000256" key="2">
    <source>
        <dbReference type="ARBA" id="ARBA00005594"/>
    </source>
</evidence>
<reference evidence="15 16" key="1">
    <citation type="submission" date="2014-05" db="EMBL/GenBank/DDBJ databases">
        <title>De novo Genome Sequence of Spirocheata sp.</title>
        <authorList>
            <person name="Shivani Y."/>
            <person name="Subhash Y."/>
            <person name="Tushar L."/>
            <person name="Sasikala C."/>
            <person name="Ramana C.V."/>
        </authorList>
    </citation>
    <scope>NUCLEOTIDE SEQUENCE [LARGE SCALE GENOMIC DNA]</scope>
    <source>
        <strain evidence="15 16">JC230</strain>
    </source>
</reference>
<evidence type="ECO:0000256" key="1">
    <source>
        <dbReference type="ARBA" id="ARBA00004496"/>
    </source>
</evidence>
<evidence type="ECO:0000256" key="4">
    <source>
        <dbReference type="ARBA" id="ARBA00022490"/>
    </source>
</evidence>
<dbReference type="SUPFAM" id="SSF47323">
    <property type="entry name" value="Anticodon-binding domain of a subclass of class I aminoacyl-tRNA synthetases"/>
    <property type="match status" value="1"/>
</dbReference>
<keyword evidence="8 13" id="KW-0862">Zinc</keyword>
<evidence type="ECO:0000256" key="8">
    <source>
        <dbReference type="ARBA" id="ARBA00022833"/>
    </source>
</evidence>
<feature type="binding site" evidence="13">
    <location>
        <position position="222"/>
    </location>
    <ligand>
        <name>Zn(2+)</name>
        <dbReference type="ChEBI" id="CHEBI:29105"/>
    </ligand>
</feature>
<evidence type="ECO:0000256" key="3">
    <source>
        <dbReference type="ARBA" id="ARBA00011245"/>
    </source>
</evidence>
<protein>
    <recommendedName>
        <fullName evidence="13">Cysteine--tRNA ligase</fullName>
        <ecNumber evidence="13">6.1.1.16</ecNumber>
    </recommendedName>
    <alternativeName>
        <fullName evidence="13">Cysteinyl-tRNA synthetase</fullName>
        <shortName evidence="13">CysRS</shortName>
    </alternativeName>
</protein>
<dbReference type="Pfam" id="PF01406">
    <property type="entry name" value="tRNA-synt_1e"/>
    <property type="match status" value="1"/>
</dbReference>
<keyword evidence="6 13" id="KW-0479">Metal-binding</keyword>
<keyword evidence="5 13" id="KW-0436">Ligase</keyword>
<dbReference type="InterPro" id="IPR015803">
    <property type="entry name" value="Cys-tRNA-ligase"/>
</dbReference>
<dbReference type="InterPro" id="IPR024909">
    <property type="entry name" value="Cys-tRNA/MSH_ligase"/>
</dbReference>
<evidence type="ECO:0000256" key="12">
    <source>
        <dbReference type="ARBA" id="ARBA00047398"/>
    </source>
</evidence>
<dbReference type="STRING" id="1480694.DC28_14915"/>
<evidence type="ECO:0000313" key="15">
    <source>
        <dbReference type="EMBL" id="KGE70783.1"/>
    </source>
</evidence>
<evidence type="ECO:0000256" key="7">
    <source>
        <dbReference type="ARBA" id="ARBA00022741"/>
    </source>
</evidence>
<keyword evidence="11 13" id="KW-0030">Aminoacyl-tRNA synthetase</keyword>
<keyword evidence="16" id="KW-1185">Reference proteome</keyword>
<dbReference type="eggNOG" id="COG0215">
    <property type="taxonomic scope" value="Bacteria"/>
</dbReference>
<dbReference type="GO" id="GO:0005524">
    <property type="term" value="F:ATP binding"/>
    <property type="evidence" value="ECO:0007669"/>
    <property type="project" value="UniProtKB-UniRule"/>
</dbReference>
<comment type="similarity">
    <text evidence="2 13">Belongs to the class-I aminoacyl-tRNA synthetase family.</text>
</comment>
<comment type="subunit">
    <text evidence="3 13">Monomer.</text>
</comment>
<dbReference type="PANTHER" id="PTHR10890">
    <property type="entry name" value="CYSTEINYL-TRNA SYNTHETASE"/>
    <property type="match status" value="1"/>
</dbReference>
<evidence type="ECO:0000256" key="10">
    <source>
        <dbReference type="ARBA" id="ARBA00022917"/>
    </source>
</evidence>
<dbReference type="GO" id="GO:0006423">
    <property type="term" value="P:cysteinyl-tRNA aminoacylation"/>
    <property type="evidence" value="ECO:0007669"/>
    <property type="project" value="UniProtKB-UniRule"/>
</dbReference>
<dbReference type="Gene3D" id="1.20.120.1910">
    <property type="entry name" value="Cysteine-tRNA ligase, C-terminal anti-codon recognition domain"/>
    <property type="match status" value="1"/>
</dbReference>
<dbReference type="GO" id="GO:0005829">
    <property type="term" value="C:cytosol"/>
    <property type="evidence" value="ECO:0007669"/>
    <property type="project" value="TreeGrafter"/>
</dbReference>
<dbReference type="NCBIfam" id="TIGR00435">
    <property type="entry name" value="cysS"/>
    <property type="match status" value="1"/>
</dbReference>
<sequence>MTLSLYNSMGRRVEEFKPIHDSEVRLYACGPTVYNYAHIGNLRTFLFEDLLVRALTYLGYRVTHVMNITDVGHLTDDGDDGEDKMMKTARERKLSPWEIAEFYTKAFFEDTEKLNIQKPSIVCRATEHIQDMIALVKQLEDRGYTYQAGGNVYFDISKFPRYGELASLDQENLQAGARIEVDQNKRNPRDFVLWFTNSKFEHQAMVWDSPWGQGYPGWHLECSAMSRKYLGDQFDIHCGGVDHVPVHHTNEIAQTEAATGKSPWVRYWLHAEFLLTKAFKMSKSSGNFLTLSRLEEMGYTPMDYRFFCLGAHYRTQLTFTEQALQAAQSARRNLMSRVGTLPDMDTARRQEGVSGLSEKALEYRRQFTQHIADDLNMPRGLADAWAVVKDKELQPWEKRLLIAGMDTIFGLGLGDFTAPEEDQVSQESLDPELVRRIELRIQDRNEARKNRNFSLADSIRDELKSEGIMLIDTPQGTTWTPAEEKL</sequence>
<dbReference type="EC" id="6.1.1.16" evidence="13"/>
<evidence type="ECO:0000313" key="16">
    <source>
        <dbReference type="Proteomes" id="UP000029692"/>
    </source>
</evidence>
<dbReference type="SUPFAM" id="SSF52374">
    <property type="entry name" value="Nucleotidylyl transferase"/>
    <property type="match status" value="1"/>
</dbReference>
<evidence type="ECO:0000256" key="6">
    <source>
        <dbReference type="ARBA" id="ARBA00022723"/>
    </source>
</evidence>
<gene>
    <name evidence="13 15" type="primary">cysS</name>
    <name evidence="15" type="ORF">DC28_14915</name>
</gene>
<dbReference type="InterPro" id="IPR032678">
    <property type="entry name" value="tRNA-synt_1_cat_dom"/>
</dbReference>
<dbReference type="AlphaFoldDB" id="A0A098QTR3"/>
<dbReference type="InterPro" id="IPR009080">
    <property type="entry name" value="tRNAsynth_Ia_anticodon-bd"/>
</dbReference>
<evidence type="ECO:0000256" key="5">
    <source>
        <dbReference type="ARBA" id="ARBA00022598"/>
    </source>
</evidence>
<proteinExistence type="inferred from homology"/>
<dbReference type="PRINTS" id="PR00983">
    <property type="entry name" value="TRNASYNTHCYS"/>
</dbReference>
<feature type="binding site" evidence="13">
    <location>
        <position position="251"/>
    </location>
    <ligand>
        <name>Zn(2+)</name>
        <dbReference type="ChEBI" id="CHEBI:29105"/>
    </ligand>
</feature>
<feature type="binding site" evidence="13">
    <location>
        <position position="29"/>
    </location>
    <ligand>
        <name>Zn(2+)</name>
        <dbReference type="ChEBI" id="CHEBI:29105"/>
    </ligand>
</feature>
<dbReference type="CDD" id="cd00672">
    <property type="entry name" value="CysRS_core"/>
    <property type="match status" value="1"/>
</dbReference>
<feature type="binding site" evidence="13">
    <location>
        <position position="247"/>
    </location>
    <ligand>
        <name>Zn(2+)</name>
        <dbReference type="ChEBI" id="CHEBI:29105"/>
    </ligand>
</feature>
<feature type="domain" description="tRNA synthetases class I catalytic" evidence="14">
    <location>
        <begin position="16"/>
        <end position="328"/>
    </location>
</feature>
<evidence type="ECO:0000259" key="14">
    <source>
        <dbReference type="Pfam" id="PF01406"/>
    </source>
</evidence>
<comment type="caution">
    <text evidence="15">The sequence shown here is derived from an EMBL/GenBank/DDBJ whole genome shotgun (WGS) entry which is preliminary data.</text>
</comment>
<feature type="binding site" evidence="13">
    <location>
        <position position="283"/>
    </location>
    <ligand>
        <name>ATP</name>
        <dbReference type="ChEBI" id="CHEBI:30616"/>
    </ligand>
</feature>
<dbReference type="Gene3D" id="3.40.50.620">
    <property type="entry name" value="HUPs"/>
    <property type="match status" value="1"/>
</dbReference>
<accession>A0A098QTR3</accession>
<keyword evidence="7 13" id="KW-0547">Nucleotide-binding</keyword>
<evidence type="ECO:0000256" key="9">
    <source>
        <dbReference type="ARBA" id="ARBA00022840"/>
    </source>
</evidence>
<evidence type="ECO:0000256" key="11">
    <source>
        <dbReference type="ARBA" id="ARBA00023146"/>
    </source>
</evidence>